<evidence type="ECO:0000256" key="1">
    <source>
        <dbReference type="PROSITE-ProRule" id="PRU00047"/>
    </source>
</evidence>
<dbReference type="WBParaSite" id="nRc.2.0.1.t30232-RA">
    <property type="protein sequence ID" value="nRc.2.0.1.t30232-RA"/>
    <property type="gene ID" value="nRc.2.0.1.g30232"/>
</dbReference>
<feature type="region of interest" description="Disordered" evidence="2">
    <location>
        <begin position="144"/>
        <end position="203"/>
    </location>
</feature>
<organism evidence="4 5">
    <name type="scientific">Romanomermis culicivorax</name>
    <name type="common">Nematode worm</name>
    <dbReference type="NCBI Taxonomy" id="13658"/>
    <lineage>
        <taxon>Eukaryota</taxon>
        <taxon>Metazoa</taxon>
        <taxon>Ecdysozoa</taxon>
        <taxon>Nematoda</taxon>
        <taxon>Enoplea</taxon>
        <taxon>Dorylaimia</taxon>
        <taxon>Mermithida</taxon>
        <taxon>Mermithoidea</taxon>
        <taxon>Mermithidae</taxon>
        <taxon>Romanomermis</taxon>
    </lineage>
</organism>
<keyword evidence="1" id="KW-0862">Zinc</keyword>
<dbReference type="Proteomes" id="UP000887565">
    <property type="component" value="Unplaced"/>
</dbReference>
<feature type="compositionally biased region" description="Polar residues" evidence="2">
    <location>
        <begin position="190"/>
        <end position="203"/>
    </location>
</feature>
<feature type="compositionally biased region" description="Polar residues" evidence="2">
    <location>
        <begin position="93"/>
        <end position="102"/>
    </location>
</feature>
<dbReference type="InterPro" id="IPR001878">
    <property type="entry name" value="Znf_CCHC"/>
</dbReference>
<evidence type="ECO:0000313" key="5">
    <source>
        <dbReference type="WBParaSite" id="nRc.2.0.1.t30232-RA"/>
    </source>
</evidence>
<sequence>MDGTVVCFCCGRSGHYIANCLEFSQTRPSQSNQEQAQNSNRYTPNPNHNTWRGGSPRGQMPSTHGVSDSSGSRGTQRDQRETMEHPSQEETETMQVKATQTAPCLDEDEIDHRNVYFLQWGNPFLAPVANLDWQAVNPNWLRGFSDTDQRPTESPSERLQPSSRTNWGRDRPSNVSNGAEGRQEGENTSHNRPTAQTPLTRKL</sequence>
<feature type="compositionally biased region" description="Polar residues" evidence="2">
    <location>
        <begin position="60"/>
        <end position="74"/>
    </location>
</feature>
<feature type="compositionally biased region" description="Polar residues" evidence="2">
    <location>
        <begin position="152"/>
        <end position="166"/>
    </location>
</feature>
<dbReference type="GO" id="GO:0003676">
    <property type="term" value="F:nucleic acid binding"/>
    <property type="evidence" value="ECO:0007669"/>
    <property type="project" value="InterPro"/>
</dbReference>
<evidence type="ECO:0000259" key="3">
    <source>
        <dbReference type="PROSITE" id="PS50158"/>
    </source>
</evidence>
<dbReference type="GO" id="GO:0008270">
    <property type="term" value="F:zinc ion binding"/>
    <property type="evidence" value="ECO:0007669"/>
    <property type="project" value="UniProtKB-KW"/>
</dbReference>
<feature type="compositionally biased region" description="Basic and acidic residues" evidence="2">
    <location>
        <begin position="75"/>
        <end position="88"/>
    </location>
</feature>
<proteinExistence type="predicted"/>
<name>A0A915JWX9_ROMCU</name>
<protein>
    <submittedName>
        <fullName evidence="5">CCHC-type domain-containing protein</fullName>
    </submittedName>
</protein>
<evidence type="ECO:0000313" key="4">
    <source>
        <dbReference type="Proteomes" id="UP000887565"/>
    </source>
</evidence>
<keyword evidence="4" id="KW-1185">Reference proteome</keyword>
<feature type="domain" description="CCHC-type" evidence="3">
    <location>
        <begin position="7"/>
        <end position="20"/>
    </location>
</feature>
<evidence type="ECO:0000256" key="2">
    <source>
        <dbReference type="SAM" id="MobiDB-lite"/>
    </source>
</evidence>
<keyword evidence="1" id="KW-0479">Metal-binding</keyword>
<dbReference type="PROSITE" id="PS50158">
    <property type="entry name" value="ZF_CCHC"/>
    <property type="match status" value="1"/>
</dbReference>
<feature type="compositionally biased region" description="Polar residues" evidence="2">
    <location>
        <begin position="41"/>
        <end position="52"/>
    </location>
</feature>
<feature type="region of interest" description="Disordered" evidence="2">
    <location>
        <begin position="29"/>
        <end position="102"/>
    </location>
</feature>
<accession>A0A915JWX9</accession>
<feature type="compositionally biased region" description="Low complexity" evidence="2">
    <location>
        <begin position="29"/>
        <end position="40"/>
    </location>
</feature>
<keyword evidence="1" id="KW-0863">Zinc-finger</keyword>
<dbReference type="AlphaFoldDB" id="A0A915JWX9"/>
<reference evidence="5" key="1">
    <citation type="submission" date="2022-11" db="UniProtKB">
        <authorList>
            <consortium name="WormBaseParasite"/>
        </authorList>
    </citation>
    <scope>IDENTIFICATION</scope>
</reference>